<proteinExistence type="predicted"/>
<keyword evidence="2" id="KW-0808">Transferase</keyword>
<keyword evidence="10" id="KW-1185">Reference proteome</keyword>
<dbReference type="CDD" id="cd20335">
    <property type="entry name" value="BRcat_RBR"/>
    <property type="match status" value="1"/>
</dbReference>
<dbReference type="SMART" id="SM00647">
    <property type="entry name" value="IBR"/>
    <property type="match status" value="2"/>
</dbReference>
<keyword evidence="3" id="KW-0479">Metal-binding</keyword>
<dbReference type="Proteomes" id="UP001519460">
    <property type="component" value="Unassembled WGS sequence"/>
</dbReference>
<dbReference type="GO" id="GO:0008270">
    <property type="term" value="F:zinc ion binding"/>
    <property type="evidence" value="ECO:0007669"/>
    <property type="project" value="UniProtKB-KW"/>
</dbReference>
<dbReference type="InterPro" id="IPR044066">
    <property type="entry name" value="TRIAD_supradom"/>
</dbReference>
<dbReference type="PANTHER" id="PTHR22770:SF13">
    <property type="entry name" value="RING-TYPE DOMAIN-CONTAINING PROTEIN"/>
    <property type="match status" value="1"/>
</dbReference>
<keyword evidence="6" id="KW-0833">Ubl conjugation pathway</keyword>
<feature type="domain" description="RING-type" evidence="8">
    <location>
        <begin position="131"/>
        <end position="343"/>
    </location>
</feature>
<keyword evidence="4" id="KW-0677">Repeat</keyword>
<dbReference type="InterPro" id="IPR002867">
    <property type="entry name" value="IBR_dom"/>
</dbReference>
<dbReference type="InterPro" id="IPR017907">
    <property type="entry name" value="Znf_RING_CS"/>
</dbReference>
<evidence type="ECO:0000256" key="6">
    <source>
        <dbReference type="ARBA" id="ARBA00022786"/>
    </source>
</evidence>
<dbReference type="InterPro" id="IPR051628">
    <property type="entry name" value="LUBAC_E3_Ligases"/>
</dbReference>
<dbReference type="Gene3D" id="1.20.120.1750">
    <property type="match status" value="1"/>
</dbReference>
<evidence type="ECO:0000313" key="10">
    <source>
        <dbReference type="Proteomes" id="UP001519460"/>
    </source>
</evidence>
<evidence type="ECO:0000256" key="2">
    <source>
        <dbReference type="ARBA" id="ARBA00022679"/>
    </source>
</evidence>
<protein>
    <recommendedName>
        <fullName evidence="8">RING-type domain-containing protein</fullName>
    </recommendedName>
</protein>
<dbReference type="InterPro" id="IPR013083">
    <property type="entry name" value="Znf_RING/FYVE/PHD"/>
</dbReference>
<dbReference type="EMBL" id="JACVVK020000195">
    <property type="protein sequence ID" value="KAK7485409.1"/>
    <property type="molecule type" value="Genomic_DNA"/>
</dbReference>
<keyword evidence="7" id="KW-0862">Zinc</keyword>
<sequence>MASGRRLEHAFVDNRLNTITIHGSPEAREKVRSRIDRYVEDLQNGTPEEVTLKGSENPPGLLKALITKHGDDLDGFRSDLGLHSVTVDYSKHQLTLNGTPESLQKAKSDIEEVKQQLWAASKKANPKDPKDDIECPVCLCPIEISELYRLEICAHPYCRSCVTAAIKAPSFPVICCFEGCGKPLAWQDFKTLARGGDIELSALTAAALSAFVRANRDAAEFCSTPDCPIVYHVSSKDDAKTFLCPQCGVSRCTACHNQAHVGLTCAQWQSSKEEVPGVEAWVREDPEWRRICPGCGSPIEKIDGCKKMHCEACHAIFCWRCREKFPSAKDCYDHLAKKCGGIF</sequence>
<organism evidence="9 10">
    <name type="scientific">Batillaria attramentaria</name>
    <dbReference type="NCBI Taxonomy" id="370345"/>
    <lineage>
        <taxon>Eukaryota</taxon>
        <taxon>Metazoa</taxon>
        <taxon>Spiralia</taxon>
        <taxon>Lophotrochozoa</taxon>
        <taxon>Mollusca</taxon>
        <taxon>Gastropoda</taxon>
        <taxon>Caenogastropoda</taxon>
        <taxon>Sorbeoconcha</taxon>
        <taxon>Cerithioidea</taxon>
        <taxon>Batillariidae</taxon>
        <taxon>Batillaria</taxon>
    </lineage>
</organism>
<evidence type="ECO:0000256" key="3">
    <source>
        <dbReference type="ARBA" id="ARBA00022723"/>
    </source>
</evidence>
<reference evidence="9 10" key="1">
    <citation type="journal article" date="2023" name="Sci. Data">
        <title>Genome assembly of the Korean intertidal mud-creeper Batillaria attramentaria.</title>
        <authorList>
            <person name="Patra A.K."/>
            <person name="Ho P.T."/>
            <person name="Jun S."/>
            <person name="Lee S.J."/>
            <person name="Kim Y."/>
            <person name="Won Y.J."/>
        </authorList>
    </citation>
    <scope>NUCLEOTIDE SEQUENCE [LARGE SCALE GENOMIC DNA]</scope>
    <source>
        <strain evidence="9">Wonlab-2016</strain>
    </source>
</reference>
<dbReference type="SUPFAM" id="SSF57850">
    <property type="entry name" value="RING/U-box"/>
    <property type="match status" value="3"/>
</dbReference>
<evidence type="ECO:0000313" key="9">
    <source>
        <dbReference type="EMBL" id="KAK7485409.1"/>
    </source>
</evidence>
<dbReference type="AlphaFoldDB" id="A0ABD0KE61"/>
<evidence type="ECO:0000256" key="4">
    <source>
        <dbReference type="ARBA" id="ARBA00022737"/>
    </source>
</evidence>
<dbReference type="PANTHER" id="PTHR22770">
    <property type="entry name" value="UBIQUITIN CONJUGATING ENZYME 7 INTERACTING PROTEIN-RELATED"/>
    <property type="match status" value="1"/>
</dbReference>
<gene>
    <name evidence="9" type="ORF">BaRGS_00023357</name>
</gene>
<evidence type="ECO:0000256" key="5">
    <source>
        <dbReference type="ARBA" id="ARBA00022771"/>
    </source>
</evidence>
<dbReference type="Pfam" id="PF24471">
    <property type="entry name" value="KH_DEAH11"/>
    <property type="match status" value="1"/>
</dbReference>
<dbReference type="PROSITE" id="PS00518">
    <property type="entry name" value="ZF_RING_1"/>
    <property type="match status" value="1"/>
</dbReference>
<accession>A0ABD0KE61</accession>
<dbReference type="InterPro" id="IPR056245">
    <property type="entry name" value="KH_DEAH11/12"/>
</dbReference>
<keyword evidence="5" id="KW-0863">Zinc-finger</keyword>
<dbReference type="GO" id="GO:0016740">
    <property type="term" value="F:transferase activity"/>
    <property type="evidence" value="ECO:0007669"/>
    <property type="project" value="UniProtKB-KW"/>
</dbReference>
<dbReference type="PROSITE" id="PS51873">
    <property type="entry name" value="TRIAD"/>
    <property type="match status" value="1"/>
</dbReference>
<evidence type="ECO:0000259" key="8">
    <source>
        <dbReference type="PROSITE" id="PS51873"/>
    </source>
</evidence>
<comment type="pathway">
    <text evidence="1">Protein modification; protein ubiquitination.</text>
</comment>
<dbReference type="Pfam" id="PF01485">
    <property type="entry name" value="IBR"/>
    <property type="match status" value="2"/>
</dbReference>
<evidence type="ECO:0000256" key="7">
    <source>
        <dbReference type="ARBA" id="ARBA00022833"/>
    </source>
</evidence>
<dbReference type="Gene3D" id="3.30.40.10">
    <property type="entry name" value="Zinc/RING finger domain, C3HC4 (zinc finger)"/>
    <property type="match status" value="1"/>
</dbReference>
<comment type="caution">
    <text evidence="9">The sequence shown here is derived from an EMBL/GenBank/DDBJ whole genome shotgun (WGS) entry which is preliminary data.</text>
</comment>
<evidence type="ECO:0000256" key="1">
    <source>
        <dbReference type="ARBA" id="ARBA00004906"/>
    </source>
</evidence>
<name>A0ABD0KE61_9CAEN</name>